<evidence type="ECO:0000256" key="1">
    <source>
        <dbReference type="SAM" id="Phobius"/>
    </source>
</evidence>
<keyword evidence="1" id="KW-0472">Membrane</keyword>
<name>A0A0N4Z622_PARTI</name>
<dbReference type="WBParaSite" id="PTRK_0000256500.1">
    <property type="protein sequence ID" value="PTRK_0000256500.1"/>
    <property type="gene ID" value="PTRK_0000256500"/>
</dbReference>
<sequence>MNYGISSSGTIRLTYDDVTTTLTALVDGASCIVSAVICSVIYIYIVIVAIKMWNEQKIFHTQEYLKNQTNDTTKIHVKLSLISTILFTTLLLNSICQALTFYAQDRHYDHLILSLNDISYPVIDCLYSLGPYILLLTTTDLRNELLQSIWKKNKFSKSIIRKTGPSTS</sequence>
<organism evidence="2 3">
    <name type="scientific">Parastrongyloides trichosuri</name>
    <name type="common">Possum-specific nematode worm</name>
    <dbReference type="NCBI Taxonomy" id="131310"/>
    <lineage>
        <taxon>Eukaryota</taxon>
        <taxon>Metazoa</taxon>
        <taxon>Ecdysozoa</taxon>
        <taxon>Nematoda</taxon>
        <taxon>Chromadorea</taxon>
        <taxon>Rhabditida</taxon>
        <taxon>Tylenchina</taxon>
        <taxon>Panagrolaimomorpha</taxon>
        <taxon>Strongyloidoidea</taxon>
        <taxon>Strongyloididae</taxon>
        <taxon>Parastrongyloides</taxon>
    </lineage>
</organism>
<evidence type="ECO:0000313" key="2">
    <source>
        <dbReference type="Proteomes" id="UP000038045"/>
    </source>
</evidence>
<keyword evidence="1" id="KW-0812">Transmembrane</keyword>
<feature type="transmembrane region" description="Helical" evidence="1">
    <location>
        <begin position="75"/>
        <end position="95"/>
    </location>
</feature>
<keyword evidence="2" id="KW-1185">Reference proteome</keyword>
<dbReference type="Gene3D" id="1.20.1070.10">
    <property type="entry name" value="Rhodopsin 7-helix transmembrane proteins"/>
    <property type="match status" value="1"/>
</dbReference>
<reference evidence="3" key="1">
    <citation type="submission" date="2017-02" db="UniProtKB">
        <authorList>
            <consortium name="WormBaseParasite"/>
        </authorList>
    </citation>
    <scope>IDENTIFICATION</scope>
</reference>
<dbReference type="InterPro" id="IPR019426">
    <property type="entry name" value="7TM_GPCR_serpentine_rcpt_Srv"/>
</dbReference>
<keyword evidence="1" id="KW-1133">Transmembrane helix</keyword>
<protein>
    <submittedName>
        <fullName evidence="3">Serpentine receptor class gamma</fullName>
    </submittedName>
</protein>
<feature type="transmembrane region" description="Helical" evidence="1">
    <location>
        <begin position="32"/>
        <end position="54"/>
    </location>
</feature>
<evidence type="ECO:0000313" key="3">
    <source>
        <dbReference type="WBParaSite" id="PTRK_0000256500.1"/>
    </source>
</evidence>
<dbReference type="Pfam" id="PF10323">
    <property type="entry name" value="7TM_GPCR_Srv"/>
    <property type="match status" value="1"/>
</dbReference>
<dbReference type="Proteomes" id="UP000038045">
    <property type="component" value="Unplaced"/>
</dbReference>
<accession>A0A0N4Z622</accession>
<proteinExistence type="predicted"/>
<dbReference type="AlphaFoldDB" id="A0A0N4Z622"/>